<dbReference type="PANTHER" id="PTHR11088">
    <property type="entry name" value="TRNA DIMETHYLALLYLTRANSFERASE"/>
    <property type="match status" value="1"/>
</dbReference>
<comment type="caution">
    <text evidence="14">The sequence shown here is derived from an EMBL/GenBank/DDBJ whole genome shotgun (WGS) entry which is preliminary data.</text>
</comment>
<feature type="site" description="Interaction with substrate tRNA" evidence="10">
    <location>
        <position position="112"/>
    </location>
</feature>
<evidence type="ECO:0000256" key="7">
    <source>
        <dbReference type="ARBA" id="ARBA00022840"/>
    </source>
</evidence>
<evidence type="ECO:0000313" key="14">
    <source>
        <dbReference type="EMBL" id="KAA5540032.1"/>
    </source>
</evidence>
<dbReference type="InterPro" id="IPR018022">
    <property type="entry name" value="IPT"/>
</dbReference>
<dbReference type="Proteomes" id="UP000324479">
    <property type="component" value="Unassembled WGS sequence"/>
</dbReference>
<name>A0A5M6D167_9BACT</name>
<keyword evidence="15" id="KW-1185">Reference proteome</keyword>
<evidence type="ECO:0000256" key="1">
    <source>
        <dbReference type="ARBA" id="ARBA00001946"/>
    </source>
</evidence>
<dbReference type="Gene3D" id="3.40.50.300">
    <property type="entry name" value="P-loop containing nucleotide triphosphate hydrolases"/>
    <property type="match status" value="1"/>
</dbReference>
<comment type="cofactor">
    <cofactor evidence="1 10">
        <name>Mg(2+)</name>
        <dbReference type="ChEBI" id="CHEBI:18420"/>
    </cofactor>
</comment>
<comment type="caution">
    <text evidence="10">Lacks conserved residue(s) required for the propagation of feature annotation.</text>
</comment>
<dbReference type="AlphaFoldDB" id="A0A5M6D167"/>
<evidence type="ECO:0000256" key="6">
    <source>
        <dbReference type="ARBA" id="ARBA00022741"/>
    </source>
</evidence>
<proteinExistence type="inferred from homology"/>
<comment type="function">
    <text evidence="2 10 12">Catalyzes the transfer of a dimethylallyl group onto the adenine at position 37 in tRNAs that read codons beginning with uridine, leading to the formation of N6-(dimethylallyl)adenosine (i(6)A).</text>
</comment>
<evidence type="ECO:0000256" key="10">
    <source>
        <dbReference type="HAMAP-Rule" id="MF_00185"/>
    </source>
</evidence>
<evidence type="ECO:0000313" key="15">
    <source>
        <dbReference type="Proteomes" id="UP000324479"/>
    </source>
</evidence>
<protein>
    <recommendedName>
        <fullName evidence="10">tRNA dimethylallyltransferase</fullName>
        <ecNumber evidence="10">2.5.1.75</ecNumber>
    </recommendedName>
    <alternativeName>
        <fullName evidence="10">Dimethylallyl diphosphate:tRNA dimethylallyltransferase</fullName>
        <shortName evidence="10">DMAPP:tRNA dimethylallyltransferase</shortName>
        <shortName evidence="10">DMATase</shortName>
    </alternativeName>
    <alternativeName>
        <fullName evidence="10">Isopentenyl-diphosphate:tRNA isopentenyltransferase</fullName>
        <shortName evidence="10">IPP transferase</shortName>
        <shortName evidence="10">IPPT</shortName>
        <shortName evidence="10">IPTase</shortName>
    </alternativeName>
</protein>
<evidence type="ECO:0000256" key="2">
    <source>
        <dbReference type="ARBA" id="ARBA00003213"/>
    </source>
</evidence>
<organism evidence="14 15">
    <name type="scientific">Roseiconus nitratireducens</name>
    <dbReference type="NCBI Taxonomy" id="2605748"/>
    <lineage>
        <taxon>Bacteria</taxon>
        <taxon>Pseudomonadati</taxon>
        <taxon>Planctomycetota</taxon>
        <taxon>Planctomycetia</taxon>
        <taxon>Pirellulales</taxon>
        <taxon>Pirellulaceae</taxon>
        <taxon>Roseiconus</taxon>
    </lineage>
</organism>
<gene>
    <name evidence="10 14" type="primary">miaA</name>
    <name evidence="14" type="ORF">FYK55_22205</name>
</gene>
<dbReference type="RefSeq" id="WP_150078825.1">
    <property type="nucleotide sequence ID" value="NZ_VWOX01000015.1"/>
</dbReference>
<keyword evidence="4 10" id="KW-0808">Transferase</keyword>
<comment type="subunit">
    <text evidence="10">Monomer.</text>
</comment>
<dbReference type="InterPro" id="IPR039657">
    <property type="entry name" value="Dimethylallyltransferase"/>
</dbReference>
<keyword evidence="8 10" id="KW-0460">Magnesium</keyword>
<evidence type="ECO:0000256" key="8">
    <source>
        <dbReference type="ARBA" id="ARBA00022842"/>
    </source>
</evidence>
<dbReference type="SUPFAM" id="SSF52540">
    <property type="entry name" value="P-loop containing nucleoside triphosphate hydrolases"/>
    <property type="match status" value="2"/>
</dbReference>
<dbReference type="EC" id="2.5.1.75" evidence="10"/>
<keyword evidence="5 10" id="KW-0819">tRNA processing</keyword>
<feature type="binding site" evidence="10">
    <location>
        <begin position="21"/>
        <end position="28"/>
    </location>
    <ligand>
        <name>ATP</name>
        <dbReference type="ChEBI" id="CHEBI:30616"/>
    </ligand>
</feature>
<accession>A0A5M6D167</accession>
<feature type="site" description="Interaction with substrate tRNA" evidence="10">
    <location>
        <position position="134"/>
    </location>
</feature>
<evidence type="ECO:0000256" key="3">
    <source>
        <dbReference type="ARBA" id="ARBA00005842"/>
    </source>
</evidence>
<dbReference type="PANTHER" id="PTHR11088:SF60">
    <property type="entry name" value="TRNA DIMETHYLALLYLTRANSFERASE"/>
    <property type="match status" value="1"/>
</dbReference>
<dbReference type="InterPro" id="IPR027417">
    <property type="entry name" value="P-loop_NTPase"/>
</dbReference>
<dbReference type="EMBL" id="VWOX01000015">
    <property type="protein sequence ID" value="KAA5540032.1"/>
    <property type="molecule type" value="Genomic_DNA"/>
</dbReference>
<comment type="similarity">
    <text evidence="3 10 13">Belongs to the IPP transferase family.</text>
</comment>
<feature type="region of interest" description="Interaction with substrate tRNA" evidence="10">
    <location>
        <begin position="46"/>
        <end position="49"/>
    </location>
</feature>
<keyword evidence="7 10" id="KW-0067">ATP-binding</keyword>
<evidence type="ECO:0000256" key="11">
    <source>
        <dbReference type="RuleBase" id="RU003783"/>
    </source>
</evidence>
<dbReference type="Gene3D" id="1.10.20.140">
    <property type="match status" value="1"/>
</dbReference>
<dbReference type="GO" id="GO:0052381">
    <property type="term" value="F:tRNA dimethylallyltransferase activity"/>
    <property type="evidence" value="ECO:0007669"/>
    <property type="project" value="UniProtKB-UniRule"/>
</dbReference>
<evidence type="ECO:0000256" key="9">
    <source>
        <dbReference type="ARBA" id="ARBA00049563"/>
    </source>
</evidence>
<evidence type="ECO:0000256" key="12">
    <source>
        <dbReference type="RuleBase" id="RU003784"/>
    </source>
</evidence>
<keyword evidence="6 10" id="KW-0547">Nucleotide-binding</keyword>
<sequence length="326" mass="36442">MTDSSFPTFASLVDQAVVVTGPTASGKSALAIELAERIDGEILSLDSIAVYRGMDIGTAKPTPEQRGRVPHHLLDLASPDQDFSVACYLQAAHRCVQEVLRRGRRPIFAGGTPMYLKAILRGFDPGPPPDWEFRKSVERDLEVHGVDALRERLSRVDPLSAHRIAPGDTRRMIRALEVAKHTGVPLSHRQIQFDQSRPADSCSVFALRWPRPTLHQRINQRVDHMFEAGLIDEVKGLLEDYGQLSRTACQAVGYREVLQWLSSESSDQDELKELVAAHTRQLARRQETWFRSFSEVTPIDMNSDNGVIGRPTLQSLVDRVIGHLQA</sequence>
<dbReference type="GO" id="GO:0006400">
    <property type="term" value="P:tRNA modification"/>
    <property type="evidence" value="ECO:0007669"/>
    <property type="project" value="TreeGrafter"/>
</dbReference>
<dbReference type="Pfam" id="PF01715">
    <property type="entry name" value="IPPT"/>
    <property type="match status" value="1"/>
</dbReference>
<evidence type="ECO:0000256" key="5">
    <source>
        <dbReference type="ARBA" id="ARBA00022694"/>
    </source>
</evidence>
<reference evidence="14 15" key="1">
    <citation type="submission" date="2019-08" db="EMBL/GenBank/DDBJ databases">
        <authorList>
            <person name="Dhanesh K."/>
            <person name="Kumar G."/>
            <person name="Sasikala C."/>
            <person name="Venkata Ramana C."/>
        </authorList>
    </citation>
    <scope>NUCLEOTIDE SEQUENCE [LARGE SCALE GENOMIC DNA]</scope>
    <source>
        <strain evidence="14 15">JC645</strain>
    </source>
</reference>
<evidence type="ECO:0000256" key="13">
    <source>
        <dbReference type="RuleBase" id="RU003785"/>
    </source>
</evidence>
<dbReference type="NCBIfam" id="TIGR00174">
    <property type="entry name" value="miaA"/>
    <property type="match status" value="1"/>
</dbReference>
<evidence type="ECO:0000256" key="4">
    <source>
        <dbReference type="ARBA" id="ARBA00022679"/>
    </source>
</evidence>
<feature type="binding site" evidence="10">
    <location>
        <begin position="23"/>
        <end position="28"/>
    </location>
    <ligand>
        <name>substrate</name>
    </ligand>
</feature>
<comment type="catalytic activity">
    <reaction evidence="9 10 11">
        <text>adenosine(37) in tRNA + dimethylallyl diphosphate = N(6)-dimethylallyladenosine(37) in tRNA + diphosphate</text>
        <dbReference type="Rhea" id="RHEA:26482"/>
        <dbReference type="Rhea" id="RHEA-COMP:10162"/>
        <dbReference type="Rhea" id="RHEA-COMP:10375"/>
        <dbReference type="ChEBI" id="CHEBI:33019"/>
        <dbReference type="ChEBI" id="CHEBI:57623"/>
        <dbReference type="ChEBI" id="CHEBI:74411"/>
        <dbReference type="ChEBI" id="CHEBI:74415"/>
        <dbReference type="EC" id="2.5.1.75"/>
    </reaction>
</comment>
<dbReference type="HAMAP" id="MF_00185">
    <property type="entry name" value="IPP_trans"/>
    <property type="match status" value="1"/>
</dbReference>
<dbReference type="GO" id="GO:0005524">
    <property type="term" value="F:ATP binding"/>
    <property type="evidence" value="ECO:0007669"/>
    <property type="project" value="UniProtKB-UniRule"/>
</dbReference>